<evidence type="ECO:0000313" key="12">
    <source>
        <dbReference type="EMBL" id="SDZ89468.1"/>
    </source>
</evidence>
<comment type="catalytic activity">
    <reaction evidence="7">
        <text>pyridoxine 5'-phosphate + O2 = pyridoxal 5'-phosphate + H2O2</text>
        <dbReference type="Rhea" id="RHEA:15149"/>
        <dbReference type="ChEBI" id="CHEBI:15379"/>
        <dbReference type="ChEBI" id="CHEBI:16240"/>
        <dbReference type="ChEBI" id="CHEBI:58589"/>
        <dbReference type="ChEBI" id="CHEBI:597326"/>
        <dbReference type="EC" id="1.4.3.5"/>
    </reaction>
</comment>
<reference evidence="13" key="1">
    <citation type="submission" date="2016-10" db="EMBL/GenBank/DDBJ databases">
        <authorList>
            <person name="Varghese N."/>
            <person name="Submissions S."/>
        </authorList>
    </citation>
    <scope>NUCLEOTIDE SEQUENCE [LARGE SCALE GENOMIC DNA]</scope>
    <source>
        <strain evidence="13">CGMCC 1.10657</strain>
    </source>
</reference>
<evidence type="ECO:0000256" key="5">
    <source>
        <dbReference type="ARBA" id="ARBA00023002"/>
    </source>
</evidence>
<feature type="binding site" evidence="7 9">
    <location>
        <begin position="75"/>
        <end position="76"/>
    </location>
    <ligand>
        <name>FMN</name>
        <dbReference type="ChEBI" id="CHEBI:58210"/>
    </ligand>
</feature>
<dbReference type="InterPro" id="IPR019740">
    <property type="entry name" value="Pyridox_Oxase_CS"/>
</dbReference>
<dbReference type="PROSITE" id="PS01064">
    <property type="entry name" value="PYRIDOX_OXIDASE"/>
    <property type="match status" value="1"/>
</dbReference>
<dbReference type="AlphaFoldDB" id="A0A1H3WTE6"/>
<evidence type="ECO:0000256" key="2">
    <source>
        <dbReference type="ARBA" id="ARBA00011738"/>
    </source>
</evidence>
<dbReference type="UniPathway" id="UPA01068">
    <property type="reaction ID" value="UER00304"/>
</dbReference>
<keyword evidence="6 7" id="KW-0664">Pyridoxine biosynthesis</keyword>
<feature type="binding site" evidence="7 8">
    <location>
        <begin position="190"/>
        <end position="192"/>
    </location>
    <ligand>
        <name>substrate</name>
    </ligand>
</feature>
<dbReference type="SUPFAM" id="SSF50475">
    <property type="entry name" value="FMN-binding split barrel"/>
    <property type="match status" value="1"/>
</dbReference>
<dbReference type="OrthoDB" id="9780392at2"/>
<dbReference type="InterPro" id="IPR011576">
    <property type="entry name" value="Pyridox_Oxase_N"/>
</dbReference>
<dbReference type="PIRSF" id="PIRSF000190">
    <property type="entry name" value="Pyd_amn-ph_oxd"/>
    <property type="match status" value="1"/>
</dbReference>
<evidence type="ECO:0000256" key="8">
    <source>
        <dbReference type="PIRSR" id="PIRSR000190-1"/>
    </source>
</evidence>
<dbReference type="NCBIfam" id="NF004231">
    <property type="entry name" value="PRK05679.1"/>
    <property type="match status" value="1"/>
</dbReference>
<dbReference type="GO" id="GO:0010181">
    <property type="term" value="F:FMN binding"/>
    <property type="evidence" value="ECO:0007669"/>
    <property type="project" value="UniProtKB-UniRule"/>
</dbReference>
<dbReference type="Proteomes" id="UP000198658">
    <property type="component" value="Unassembled WGS sequence"/>
</dbReference>
<proteinExistence type="inferred from homology"/>
<evidence type="ECO:0000313" key="13">
    <source>
        <dbReference type="Proteomes" id="UP000198658"/>
    </source>
</evidence>
<dbReference type="InterPro" id="IPR000659">
    <property type="entry name" value="Pyridox_Oxase"/>
</dbReference>
<gene>
    <name evidence="7" type="primary">pdxH</name>
    <name evidence="12" type="ORF">SAMN05216562_1057</name>
</gene>
<evidence type="ECO:0000259" key="10">
    <source>
        <dbReference type="Pfam" id="PF01243"/>
    </source>
</evidence>
<comment type="function">
    <text evidence="7">Catalyzes the oxidation of either pyridoxine 5'-phosphate (PNP) or pyridoxamine 5'-phosphate (PMP) into pyridoxal 5'-phosphate (PLP).</text>
</comment>
<dbReference type="NCBIfam" id="TIGR00558">
    <property type="entry name" value="pdxH"/>
    <property type="match status" value="1"/>
</dbReference>
<accession>A0A1H3WTE6</accession>
<keyword evidence="13" id="KW-1185">Reference proteome</keyword>
<sequence length="212" mass="24516">MEIDQWRREYLRGGLRRADLKSTPIEQFRQWLSEAVEAELSDPSSMCLATADASGQPSQRIVLLKGFDERGFTFYTNLESHKARDIASNPKVSLLFPWQSLERQVIVYGRAVQVDREETLAYFRTRPRDSQLAAWASQQSDPIPSREQLQKQFDAVKSQYGEDEIPLPDFWGGYRVLPDAVEFWQGGASRLHDRFIYRAEEAGQWTVERLSP</sequence>
<comment type="subunit">
    <text evidence="2 7">Homodimer.</text>
</comment>
<protein>
    <recommendedName>
        <fullName evidence="7">Pyridoxine/pyridoxamine 5'-phosphate oxidase</fullName>
        <ecNumber evidence="7">1.4.3.5</ecNumber>
    </recommendedName>
    <alternativeName>
        <fullName evidence="7">PNP/PMP oxidase</fullName>
        <shortName evidence="7">PNPOx</shortName>
    </alternativeName>
    <alternativeName>
        <fullName evidence="7">Pyridoxal 5'-phosphate synthase</fullName>
    </alternativeName>
</protein>
<feature type="binding site" evidence="7 9">
    <location>
        <position position="104"/>
    </location>
    <ligand>
        <name>FMN</name>
        <dbReference type="ChEBI" id="CHEBI:58210"/>
    </ligand>
</feature>
<evidence type="ECO:0000256" key="9">
    <source>
        <dbReference type="PIRSR" id="PIRSR000190-2"/>
    </source>
</evidence>
<comment type="similarity">
    <text evidence="1 7">Belongs to the pyridoxamine 5'-phosphate oxidase family.</text>
</comment>
<feature type="binding site" evidence="7 9">
    <location>
        <begin position="60"/>
        <end position="65"/>
    </location>
    <ligand>
        <name>FMN</name>
        <dbReference type="ChEBI" id="CHEBI:58210"/>
    </ligand>
</feature>
<evidence type="ECO:0000256" key="4">
    <source>
        <dbReference type="ARBA" id="ARBA00022643"/>
    </source>
</evidence>
<dbReference type="InterPro" id="IPR019576">
    <property type="entry name" value="Pyridoxamine_oxidase_dimer_C"/>
</dbReference>
<dbReference type="RefSeq" id="WP_091385834.1">
    <property type="nucleotide sequence ID" value="NZ_FNQO01000001.1"/>
</dbReference>
<comment type="catalytic activity">
    <reaction evidence="7">
        <text>pyridoxamine 5'-phosphate + O2 + H2O = pyridoxal 5'-phosphate + H2O2 + NH4(+)</text>
        <dbReference type="Rhea" id="RHEA:15817"/>
        <dbReference type="ChEBI" id="CHEBI:15377"/>
        <dbReference type="ChEBI" id="CHEBI:15379"/>
        <dbReference type="ChEBI" id="CHEBI:16240"/>
        <dbReference type="ChEBI" id="CHEBI:28938"/>
        <dbReference type="ChEBI" id="CHEBI:58451"/>
        <dbReference type="ChEBI" id="CHEBI:597326"/>
        <dbReference type="EC" id="1.4.3.5"/>
    </reaction>
</comment>
<dbReference type="Gene3D" id="2.30.110.10">
    <property type="entry name" value="Electron Transport, Fmn-binding Protein, Chain A"/>
    <property type="match status" value="1"/>
</dbReference>
<feature type="binding site" evidence="7 8">
    <location>
        <position position="122"/>
    </location>
    <ligand>
        <name>substrate</name>
    </ligand>
</feature>
<keyword evidence="4 7" id="KW-0288">FMN</keyword>
<comment type="pathway">
    <text evidence="7">Cofactor metabolism; pyridoxal 5'-phosphate salvage; pyridoxal 5'-phosphate from pyridoxine 5'-phosphate: step 1/1.</text>
</comment>
<comment type="caution">
    <text evidence="7">Lacks conserved residue(s) required for the propagation of feature annotation.</text>
</comment>
<evidence type="ECO:0000259" key="11">
    <source>
        <dbReference type="Pfam" id="PF10590"/>
    </source>
</evidence>
<keyword evidence="3 7" id="KW-0285">Flavoprotein</keyword>
<feature type="domain" description="Pyridoxine 5'-phosphate oxidase dimerisation C-terminal" evidence="11">
    <location>
        <begin position="171"/>
        <end position="212"/>
    </location>
</feature>
<dbReference type="GO" id="GO:0008615">
    <property type="term" value="P:pyridoxine biosynthetic process"/>
    <property type="evidence" value="ECO:0007669"/>
    <property type="project" value="UniProtKB-UniRule"/>
</dbReference>
<evidence type="ECO:0000256" key="3">
    <source>
        <dbReference type="ARBA" id="ARBA00022630"/>
    </source>
</evidence>
<feature type="domain" description="Pyridoxamine 5'-phosphate oxidase N-terminal" evidence="10">
    <location>
        <begin position="33"/>
        <end position="158"/>
    </location>
</feature>
<keyword evidence="5 7" id="KW-0560">Oxidoreductase</keyword>
<evidence type="ECO:0000256" key="7">
    <source>
        <dbReference type="HAMAP-Rule" id="MF_01629"/>
    </source>
</evidence>
<feature type="binding site" evidence="7 9">
    <location>
        <position position="184"/>
    </location>
    <ligand>
        <name>FMN</name>
        <dbReference type="ChEBI" id="CHEBI:58210"/>
    </ligand>
</feature>
<name>A0A1H3WTE6_9GAMM</name>
<feature type="binding site" evidence="7 8">
    <location>
        <position position="126"/>
    </location>
    <ligand>
        <name>substrate</name>
    </ligand>
</feature>
<comment type="pathway">
    <text evidence="7">Cofactor metabolism; pyridoxal 5'-phosphate salvage; pyridoxal 5'-phosphate from pyridoxamine 5'-phosphate: step 1/1.</text>
</comment>
<organism evidence="12 13">
    <name type="scientific">Microbulbifer marinus</name>
    <dbReference type="NCBI Taxonomy" id="658218"/>
    <lineage>
        <taxon>Bacteria</taxon>
        <taxon>Pseudomonadati</taxon>
        <taxon>Pseudomonadota</taxon>
        <taxon>Gammaproteobacteria</taxon>
        <taxon>Cellvibrionales</taxon>
        <taxon>Microbulbiferaceae</taxon>
        <taxon>Microbulbifer</taxon>
    </lineage>
</organism>
<evidence type="ECO:0000256" key="1">
    <source>
        <dbReference type="ARBA" id="ARBA00007301"/>
    </source>
</evidence>
<feature type="binding site" evidence="7 8">
    <location>
        <position position="65"/>
    </location>
    <ligand>
        <name>substrate</name>
    </ligand>
</feature>
<dbReference type="FunFam" id="2.30.110.10:FF:000020">
    <property type="entry name" value="PNPO isoform 11"/>
    <property type="match status" value="1"/>
</dbReference>
<feature type="binding site" evidence="7 8">
    <location>
        <position position="130"/>
    </location>
    <ligand>
        <name>substrate</name>
    </ligand>
</feature>
<dbReference type="EC" id="1.4.3.5" evidence="7"/>
<dbReference type="Pfam" id="PF10590">
    <property type="entry name" value="PNP_phzG_C"/>
    <property type="match status" value="1"/>
</dbReference>
<dbReference type="EMBL" id="FNQO01000001">
    <property type="protein sequence ID" value="SDZ89468.1"/>
    <property type="molecule type" value="Genomic_DNA"/>
</dbReference>
<dbReference type="PANTHER" id="PTHR10851">
    <property type="entry name" value="PYRIDOXINE-5-PHOSPHATE OXIDASE"/>
    <property type="match status" value="1"/>
</dbReference>
<dbReference type="STRING" id="658218.SAMN05216562_1057"/>
<feature type="binding site" evidence="7 9">
    <location>
        <position position="82"/>
    </location>
    <ligand>
        <name>FMN</name>
        <dbReference type="ChEBI" id="CHEBI:58210"/>
    </ligand>
</feature>
<feature type="binding site" evidence="7 9">
    <location>
        <begin position="139"/>
        <end position="140"/>
    </location>
    <ligand>
        <name>FMN</name>
        <dbReference type="ChEBI" id="CHEBI:58210"/>
    </ligand>
</feature>
<dbReference type="Pfam" id="PF01243">
    <property type="entry name" value="PNPOx_N"/>
    <property type="match status" value="1"/>
</dbReference>
<evidence type="ECO:0000256" key="6">
    <source>
        <dbReference type="ARBA" id="ARBA00023096"/>
    </source>
</evidence>
<dbReference type="GO" id="GO:0004733">
    <property type="term" value="F:pyridoxamine phosphate oxidase activity"/>
    <property type="evidence" value="ECO:0007669"/>
    <property type="project" value="UniProtKB-UniRule"/>
</dbReference>
<dbReference type="InterPro" id="IPR012349">
    <property type="entry name" value="Split_barrel_FMN-bd"/>
</dbReference>
<feature type="binding site" evidence="7 9">
    <location>
        <position position="194"/>
    </location>
    <ligand>
        <name>FMN</name>
        <dbReference type="ChEBI" id="CHEBI:58210"/>
    </ligand>
</feature>
<dbReference type="HAMAP" id="MF_01629">
    <property type="entry name" value="PdxH"/>
    <property type="match status" value="1"/>
</dbReference>
<dbReference type="PANTHER" id="PTHR10851:SF0">
    <property type="entry name" value="PYRIDOXINE-5'-PHOSPHATE OXIDASE"/>
    <property type="match status" value="1"/>
</dbReference>
<comment type="cofactor">
    <cofactor evidence="7 9">
        <name>FMN</name>
        <dbReference type="ChEBI" id="CHEBI:58210"/>
    </cofactor>
    <text evidence="7 9">Binds 1 FMN per subunit.</text>
</comment>
<feature type="binding site" evidence="8">
    <location>
        <begin position="7"/>
        <end position="10"/>
    </location>
    <ligand>
        <name>substrate</name>
    </ligand>
</feature>